<organism evidence="1 2">
    <name type="scientific">Roseomonas gilardii</name>
    <dbReference type="NCBI Taxonomy" id="257708"/>
    <lineage>
        <taxon>Bacteria</taxon>
        <taxon>Pseudomonadati</taxon>
        <taxon>Pseudomonadota</taxon>
        <taxon>Alphaproteobacteria</taxon>
        <taxon>Acetobacterales</taxon>
        <taxon>Roseomonadaceae</taxon>
        <taxon>Roseomonas</taxon>
    </lineage>
</organism>
<evidence type="ECO:0000313" key="1">
    <source>
        <dbReference type="EMBL" id="MDT8329923.1"/>
    </source>
</evidence>
<name>A0ABU3MAL5_9PROT</name>
<gene>
    <name evidence="1" type="ORF">RQ831_02585</name>
</gene>
<comment type="caution">
    <text evidence="1">The sequence shown here is derived from an EMBL/GenBank/DDBJ whole genome shotgun (WGS) entry which is preliminary data.</text>
</comment>
<sequence length="328" mass="37117">MPIFEAVSQRSLSAKSSRYRLIAFFIFLVITLLLFEAQLAGAFGQIATTNPPTAYKNYWISQDANGNKTYNFRWSLGTPEKIVTMQIPLSYVDFPESCGTTTSGEIGGNCRQPYALDGPLLRVLLPDLETIPDNGPQISTGRALSIRMKSATPKEFGPLKEALRRYAYSGLWRALVTMPQSSSQPQHSGQEYPLTYREDRAGMARIGVKHGDVGDTAIQYNDFLYLPMHNDDRNIENCKADKDPRLTGILAKVRICQEWIEAEDFMNCNDEAVATRETPGAKYRPLCIQYFGVKEINAVVWITYERQHQKEWRSIKEKVTALLLSFVH</sequence>
<keyword evidence="2" id="KW-1185">Reference proteome</keyword>
<dbReference type="RefSeq" id="WP_314279967.1">
    <property type="nucleotide sequence ID" value="NZ_JAVVDO010000002.1"/>
</dbReference>
<dbReference type="Proteomes" id="UP001258945">
    <property type="component" value="Unassembled WGS sequence"/>
</dbReference>
<proteinExistence type="predicted"/>
<accession>A0ABU3MAL5</accession>
<evidence type="ECO:0000313" key="2">
    <source>
        <dbReference type="Proteomes" id="UP001258945"/>
    </source>
</evidence>
<reference evidence="1 2" key="1">
    <citation type="journal article" date="2019" name="Microb. Pathog.">
        <title>Comparison of VITEK 2, MALDI-TOF MS, 16S rRNA gene sequencing, and whole-genome sequencing for identification of Roseomonas mucosa.</title>
        <authorList>
            <person name="Rudolph W.W."/>
            <person name="Gunzer F."/>
            <person name="Trauth M."/>
            <person name="Bunk B."/>
            <person name="Bigge R."/>
            <person name="Schrottner P."/>
        </authorList>
    </citation>
    <scope>NUCLEOTIDE SEQUENCE [LARGE SCALE GENOMIC DNA]</scope>
    <source>
        <strain evidence="1 2">DSM 103800</strain>
    </source>
</reference>
<dbReference type="EMBL" id="JAVVDO010000002">
    <property type="protein sequence ID" value="MDT8329923.1"/>
    <property type="molecule type" value="Genomic_DNA"/>
</dbReference>
<protein>
    <submittedName>
        <fullName evidence="1">Uncharacterized protein</fullName>
    </submittedName>
</protein>